<evidence type="ECO:0000256" key="1">
    <source>
        <dbReference type="ARBA" id="ARBA00006270"/>
    </source>
</evidence>
<comment type="similarity">
    <text evidence="1">Belongs to the small GTPase superfamily. Rab family.</text>
</comment>
<dbReference type="Pfam" id="PF00071">
    <property type="entry name" value="Ras"/>
    <property type="match status" value="1"/>
</dbReference>
<dbReference type="InterPro" id="IPR050209">
    <property type="entry name" value="Rab_GTPases_membrane_traffic"/>
</dbReference>
<evidence type="ECO:0000313" key="3">
    <source>
        <dbReference type="Proteomes" id="UP001642540"/>
    </source>
</evidence>
<dbReference type="InterPro" id="IPR005225">
    <property type="entry name" value="Small_GTP-bd"/>
</dbReference>
<dbReference type="SMART" id="SM00174">
    <property type="entry name" value="RHO"/>
    <property type="match status" value="1"/>
</dbReference>
<dbReference type="SMART" id="SM00175">
    <property type="entry name" value="RAB"/>
    <property type="match status" value="1"/>
</dbReference>
<dbReference type="SMART" id="SM00173">
    <property type="entry name" value="RAS"/>
    <property type="match status" value="1"/>
</dbReference>
<proteinExistence type="inferred from homology"/>
<dbReference type="Proteomes" id="UP001642540">
    <property type="component" value="Unassembled WGS sequence"/>
</dbReference>
<dbReference type="PROSITE" id="PS51419">
    <property type="entry name" value="RAB"/>
    <property type="match status" value="1"/>
</dbReference>
<dbReference type="PANTHER" id="PTHR47979">
    <property type="entry name" value="DRAB11-RELATED"/>
    <property type="match status" value="1"/>
</dbReference>
<gene>
    <name evidence="2" type="ORF">ODALV1_LOCUS1015</name>
</gene>
<dbReference type="SUPFAM" id="SSF52540">
    <property type="entry name" value="P-loop containing nucleoside triphosphate hydrolases"/>
    <property type="match status" value="1"/>
</dbReference>
<evidence type="ECO:0000313" key="2">
    <source>
        <dbReference type="EMBL" id="CAL8069980.1"/>
    </source>
</evidence>
<dbReference type="InterPro" id="IPR001806">
    <property type="entry name" value="Small_GTPase"/>
</dbReference>
<accession>A0ABP1PL04</accession>
<organism evidence="2 3">
    <name type="scientific">Orchesella dallaii</name>
    <dbReference type="NCBI Taxonomy" id="48710"/>
    <lineage>
        <taxon>Eukaryota</taxon>
        <taxon>Metazoa</taxon>
        <taxon>Ecdysozoa</taxon>
        <taxon>Arthropoda</taxon>
        <taxon>Hexapoda</taxon>
        <taxon>Collembola</taxon>
        <taxon>Entomobryomorpha</taxon>
        <taxon>Entomobryoidea</taxon>
        <taxon>Orchesellidae</taxon>
        <taxon>Orchesellinae</taxon>
        <taxon>Orchesella</taxon>
    </lineage>
</organism>
<keyword evidence="3" id="KW-1185">Reference proteome</keyword>
<dbReference type="NCBIfam" id="TIGR00231">
    <property type="entry name" value="small_GTP"/>
    <property type="match status" value="1"/>
</dbReference>
<protein>
    <submittedName>
        <fullName evidence="2">Uncharacterized protein</fullName>
    </submittedName>
</protein>
<dbReference type="CDD" id="cd00154">
    <property type="entry name" value="Rab"/>
    <property type="match status" value="1"/>
</dbReference>
<sequence>MDDRVISSVKPSRVPEQKVILLGDFGVGKTSLFRRFTNNTFTTSTDRKSTLGLDFYTRSFQIPQQSDVVKIQLWDTGGMERVASITSSYYKFAEAAILVFDLHNPDTFHSLAQHLIEVASYAENCKVFLCGNKVDLVDNVHEDSHQQGSRNSSHNSREYETVSIRDMEQFCEQTSVITNMYVTSCKTGEGVNEMFEDISKQIRNASRARYELAKHSVLQDELPFQLTDDDEGETQSQGCAC</sequence>
<dbReference type="PROSITE" id="PS51421">
    <property type="entry name" value="RAS"/>
    <property type="match status" value="1"/>
</dbReference>
<name>A0ABP1PL04_9HEXA</name>
<dbReference type="PRINTS" id="PR00449">
    <property type="entry name" value="RASTRNSFRMNG"/>
</dbReference>
<dbReference type="InterPro" id="IPR027417">
    <property type="entry name" value="P-loop_NTPase"/>
</dbReference>
<dbReference type="Gene3D" id="3.40.50.300">
    <property type="entry name" value="P-loop containing nucleotide triphosphate hydrolases"/>
    <property type="match status" value="1"/>
</dbReference>
<comment type="caution">
    <text evidence="2">The sequence shown here is derived from an EMBL/GenBank/DDBJ whole genome shotgun (WGS) entry which is preliminary data.</text>
</comment>
<dbReference type="EMBL" id="CAXLJM020000004">
    <property type="protein sequence ID" value="CAL8069980.1"/>
    <property type="molecule type" value="Genomic_DNA"/>
</dbReference>
<reference evidence="2 3" key="1">
    <citation type="submission" date="2024-08" db="EMBL/GenBank/DDBJ databases">
        <authorList>
            <person name="Cucini C."/>
            <person name="Frati F."/>
        </authorList>
    </citation>
    <scope>NUCLEOTIDE SEQUENCE [LARGE SCALE GENOMIC DNA]</scope>
</reference>
<dbReference type="SMART" id="SM00176">
    <property type="entry name" value="RAN"/>
    <property type="match status" value="1"/>
</dbReference>